<dbReference type="InterPro" id="IPR008962">
    <property type="entry name" value="PapD-like_sf"/>
</dbReference>
<dbReference type="PANTHER" id="PTHR46127:SF1">
    <property type="entry name" value="CILIA- AND FLAGELLA-ASSOCIATED PROTEIN 65"/>
    <property type="match status" value="1"/>
</dbReference>
<dbReference type="SUPFAM" id="SSF49354">
    <property type="entry name" value="PapD-like"/>
    <property type="match status" value="1"/>
</dbReference>
<feature type="region of interest" description="Disordered" evidence="2">
    <location>
        <begin position="1"/>
        <end position="24"/>
    </location>
</feature>
<dbReference type="InterPro" id="IPR056305">
    <property type="entry name" value="Ig_CFAP65_10th"/>
</dbReference>
<dbReference type="Gene3D" id="2.60.40.10">
    <property type="entry name" value="Immunoglobulins"/>
    <property type="match status" value="2"/>
</dbReference>
<dbReference type="OrthoDB" id="415597at2759"/>
<dbReference type="Proteomes" id="UP001152799">
    <property type="component" value="Chromosome 6"/>
</dbReference>
<proteinExistence type="predicted"/>
<keyword evidence="1" id="KW-0479">Metal-binding</keyword>
<keyword evidence="5" id="KW-1185">Reference proteome</keyword>
<dbReference type="GO" id="GO:0008270">
    <property type="term" value="F:zinc ion binding"/>
    <property type="evidence" value="ECO:0007669"/>
    <property type="project" value="UniProtKB-KW"/>
</dbReference>
<protein>
    <recommendedName>
        <fullName evidence="3">SWIM-type domain-containing protein</fullName>
    </recommendedName>
</protein>
<evidence type="ECO:0000256" key="2">
    <source>
        <dbReference type="SAM" id="MobiDB-lite"/>
    </source>
</evidence>
<dbReference type="PROSITE" id="PS50966">
    <property type="entry name" value="ZF_SWIM"/>
    <property type="match status" value="1"/>
</dbReference>
<sequence length="1316" mass="152197">MNPEQTNIECETPPSIEEKEEDSVDSDNTLIETRNIEVSFGALEVFKERTKYVEFQRPMTDEDITYTIKKSALPRTIIKSSFELEHHKGELKPNQNFRLGITYKPTVVGIEDTAVYQYTDSDDELIRITLNGIAKGPSCRISVDKLEFYIIPDRKITQRKLEVNNTSSATAFFKIDIAPNDIFNIFPTEGIITPNKHGHITIKFCPRRTGFFARKLFILIWNATPLIVELLGINGVDVDLSNTPLTYLNQCSYGLKAYLEDQNKAKHPFEIHPQYLNFGSVMVNETEPLKKVTMFTNRLNRSIFMDWNLDTKSSIFTVKPKNAKINSNKTATFEVQFKPEICDSVYQETMMAQIYWKPERKSTIEELPVPSTCNLRVQGYSFPKNEIWISYIKVLPKAVHWQPCSPGEVVFTTFLLQNCTDLPVLYSLIPPLKTNIIAKPMMGKFRKNEIIAVQLETEKDTVRTYIEEWTIVLNDRDDQRLEIYFHGETCIPIIEIGDKNKINAGNVQDGSQKEIEVLMQNKSFNRINFRFSLIKQTILRLEPMSGILPVNQLSTLKITIIGSECAPKKETFVCETRFINSDGSISEVSHNIDVDLHCQISFSELCACPSFKDCGRYPFGHKLKVNFEVINLGETTIFFQMCQTGDESADDNFRIKPYYGEVIPKEAKHIIVTGIISKVGNQTVEFGYYNRMVRDSPFVTGVSKKIFHLTYQSELPIIQIEQIVEHNFGELFGKLDLYKHYLEIPRTNQILREIQNDQTVQIHLRFPDFQVQEKEFYIKLALTNISDFDVKVNLKRKKICDCELTEISTGAISKRKKGFSCPHRLCLSMDFESTQFPAKTTRFLSIKVNYQMLEDIELCYVLELSCRRVIEFYFKIPVILPDTPKLSTYTRDFSFSLEHVYLGTRVAPIQIFWLRNNTQNLLHYKFNTKNIEQMCRINGFPVLEILNPCDQIYPNKNKALLVRFLPIESKSYFVTINVEYYFPSRNTSGWSKFLILGNGVMEQEFQSSEIETMPKVCNFIGNFPATLSVDYIDANIIPTFSRKKELIFITNNSRDRILQCEWITVKIDDLIEISARPNSFRLLPNDVLPVEIIITSFSQPCRAKFVLPCKLMYYLDIVDSDAACLKKEEINTEGVIMEACRSRQQMYIEKVRLKQEYCEYASVTISIQMVHSKDLDESMNMFKQLKRYPNQCFGLALEFPIRDSSGPDIRERKLFGEIIEDIISDALFGSSLKNLLEKSIKTPMNTYNDFTIDDKANAPSTSEGIEFYRKRETENFFNQLKLTEQSDILEGVIFDSIKQIFESNKKKNDLDIDERI</sequence>
<dbReference type="Pfam" id="PF24291">
    <property type="entry name" value="Ig_CFAP65"/>
    <property type="match status" value="1"/>
</dbReference>
<dbReference type="EMBL" id="OU892282">
    <property type="protein sequence ID" value="CAG9770863.1"/>
    <property type="molecule type" value="Genomic_DNA"/>
</dbReference>
<evidence type="ECO:0000256" key="1">
    <source>
        <dbReference type="PROSITE-ProRule" id="PRU00325"/>
    </source>
</evidence>
<dbReference type="InterPro" id="IPR052614">
    <property type="entry name" value="CFAP65"/>
</dbReference>
<keyword evidence="1" id="KW-0862">Zinc</keyword>
<reference evidence="4" key="1">
    <citation type="submission" date="2022-01" db="EMBL/GenBank/DDBJ databases">
        <authorList>
            <person name="King R."/>
        </authorList>
    </citation>
    <scope>NUCLEOTIDE SEQUENCE</scope>
</reference>
<dbReference type="Pfam" id="PF24507">
    <property type="entry name" value="Ig_CFAP65_4th"/>
    <property type="match status" value="1"/>
</dbReference>
<gene>
    <name evidence="4" type="ORF">CEUTPL_LOCUS11307</name>
</gene>
<evidence type="ECO:0000313" key="4">
    <source>
        <dbReference type="EMBL" id="CAG9770863.1"/>
    </source>
</evidence>
<evidence type="ECO:0000313" key="5">
    <source>
        <dbReference type="Proteomes" id="UP001152799"/>
    </source>
</evidence>
<evidence type="ECO:0000259" key="3">
    <source>
        <dbReference type="PROSITE" id="PS50966"/>
    </source>
</evidence>
<keyword evidence="1" id="KW-0863">Zinc-finger</keyword>
<dbReference type="InterPro" id="IPR013783">
    <property type="entry name" value="Ig-like_fold"/>
</dbReference>
<dbReference type="PANTHER" id="PTHR46127">
    <property type="entry name" value="CILIA- AND FLAGELLA-ASSOCIATED PROTEIN 65"/>
    <property type="match status" value="1"/>
</dbReference>
<name>A0A9N9QLW9_9CUCU</name>
<organism evidence="4 5">
    <name type="scientific">Ceutorhynchus assimilis</name>
    <name type="common">cabbage seed weevil</name>
    <dbReference type="NCBI Taxonomy" id="467358"/>
    <lineage>
        <taxon>Eukaryota</taxon>
        <taxon>Metazoa</taxon>
        <taxon>Ecdysozoa</taxon>
        <taxon>Arthropoda</taxon>
        <taxon>Hexapoda</taxon>
        <taxon>Insecta</taxon>
        <taxon>Pterygota</taxon>
        <taxon>Neoptera</taxon>
        <taxon>Endopterygota</taxon>
        <taxon>Coleoptera</taxon>
        <taxon>Polyphaga</taxon>
        <taxon>Cucujiformia</taxon>
        <taxon>Curculionidae</taxon>
        <taxon>Ceutorhynchinae</taxon>
        <taxon>Ceutorhynchus</taxon>
    </lineage>
</organism>
<accession>A0A9N9QLW9</accession>
<dbReference type="InterPro" id="IPR007527">
    <property type="entry name" value="Znf_SWIM"/>
</dbReference>
<dbReference type="InterPro" id="IPR058536">
    <property type="entry name" value="Ig_CFAP65_4th"/>
</dbReference>
<feature type="domain" description="SWIM-type" evidence="3">
    <location>
        <begin position="788"/>
        <end position="832"/>
    </location>
</feature>